<proteinExistence type="predicted"/>
<name>A0A846S1G0_9MICC</name>
<evidence type="ECO:0000256" key="1">
    <source>
        <dbReference type="SAM" id="Phobius"/>
    </source>
</evidence>
<keyword evidence="1" id="KW-0812">Transmembrane</keyword>
<keyword evidence="3" id="KW-1185">Reference proteome</keyword>
<accession>A0A846S1G0</accession>
<keyword evidence="1" id="KW-1133">Transmembrane helix</keyword>
<dbReference type="RefSeq" id="WP_167995540.1">
    <property type="nucleotide sequence ID" value="NZ_JAATJL010000001.1"/>
</dbReference>
<dbReference type="EMBL" id="JAATJL010000001">
    <property type="protein sequence ID" value="NJC24271.1"/>
    <property type="molecule type" value="Genomic_DNA"/>
</dbReference>
<evidence type="ECO:0000313" key="3">
    <source>
        <dbReference type="Proteomes" id="UP000547458"/>
    </source>
</evidence>
<dbReference type="AlphaFoldDB" id="A0A846S1G0"/>
<dbReference type="Proteomes" id="UP000547458">
    <property type="component" value="Unassembled WGS sequence"/>
</dbReference>
<protein>
    <submittedName>
        <fullName evidence="2">Uncharacterized protein</fullName>
    </submittedName>
</protein>
<comment type="caution">
    <text evidence="2">The sequence shown here is derived from an EMBL/GenBank/DDBJ whole genome shotgun (WGS) entry which is preliminary data.</text>
</comment>
<gene>
    <name evidence="2" type="ORF">BJ994_003347</name>
</gene>
<reference evidence="2 3" key="1">
    <citation type="submission" date="2020-03" db="EMBL/GenBank/DDBJ databases">
        <title>Sequencing the genomes of 1000 actinobacteria strains.</title>
        <authorList>
            <person name="Klenk H.-P."/>
        </authorList>
    </citation>
    <scope>NUCLEOTIDE SEQUENCE [LARGE SCALE GENOMIC DNA]</scope>
    <source>
        <strain evidence="2 3">DSM 16403</strain>
    </source>
</reference>
<evidence type="ECO:0000313" key="2">
    <source>
        <dbReference type="EMBL" id="NJC24271.1"/>
    </source>
</evidence>
<feature type="transmembrane region" description="Helical" evidence="1">
    <location>
        <begin position="68"/>
        <end position="88"/>
    </location>
</feature>
<feature type="transmembrane region" description="Helical" evidence="1">
    <location>
        <begin position="16"/>
        <end position="36"/>
    </location>
</feature>
<sequence>MGNFEEQTELRQSKGLLAAVLCGIGFVVCATLIASLTSRYFWVEDSGLEEGTAVFSHLVSVTPAERGLFAFAGLLFVLGVAVWIWRLATPASAGK</sequence>
<keyword evidence="1" id="KW-0472">Membrane</keyword>
<organism evidence="2 3">
    <name type="scientific">Arthrobacter pigmenti</name>
    <dbReference type="NCBI Taxonomy" id="271432"/>
    <lineage>
        <taxon>Bacteria</taxon>
        <taxon>Bacillati</taxon>
        <taxon>Actinomycetota</taxon>
        <taxon>Actinomycetes</taxon>
        <taxon>Micrococcales</taxon>
        <taxon>Micrococcaceae</taxon>
        <taxon>Arthrobacter</taxon>
    </lineage>
</organism>